<comment type="pathway">
    <text evidence="7">Glycolipid biosynthesis; KDO(2)-lipid A biosynthesis.</text>
</comment>
<dbReference type="InterPro" id="IPR006162">
    <property type="entry name" value="Ppantetheine_attach_site"/>
</dbReference>
<dbReference type="PANTHER" id="PTHR20863:SF76">
    <property type="entry name" value="CARRIER DOMAIN-CONTAINING PROTEIN"/>
    <property type="match status" value="1"/>
</dbReference>
<dbReference type="UniPathway" id="UPA00094"/>
<evidence type="ECO:0000256" key="4">
    <source>
        <dbReference type="ARBA" id="ARBA00022832"/>
    </source>
</evidence>
<comment type="PTM">
    <text evidence="8">4'-phosphopantetheine is transferred from CoA to a specific serine of apo-ACP by AcpS. This modification is essential for activity because fatty acids are bound in thioester linkage to the sulfhydryl of the prosthetic group.</text>
</comment>
<comment type="function">
    <text evidence="8">Carrier of the growing fatty acid chain in fatty acid biosynthesis.</text>
</comment>
<evidence type="ECO:0000256" key="1">
    <source>
        <dbReference type="ARBA" id="ARBA00022450"/>
    </source>
</evidence>
<dbReference type="EMBL" id="LANX01000001">
    <property type="protein sequence ID" value="KJV69627.1"/>
    <property type="molecule type" value="Genomic_DNA"/>
</dbReference>
<evidence type="ECO:0000259" key="9">
    <source>
        <dbReference type="PROSITE" id="PS50075"/>
    </source>
</evidence>
<dbReference type="PANTHER" id="PTHR20863">
    <property type="entry name" value="ACYL CARRIER PROTEIN"/>
    <property type="match status" value="1"/>
</dbReference>
<keyword evidence="1 8" id="KW-0596">Phosphopantetheine</keyword>
<dbReference type="AlphaFoldDB" id="A0A0F3NPM2"/>
<organism evidence="10 11">
    <name type="scientific">Candidatus Neoehrlichia procyonis str. RAC413</name>
    <dbReference type="NCBI Taxonomy" id="1359163"/>
    <lineage>
        <taxon>Bacteria</taxon>
        <taxon>Pseudomonadati</taxon>
        <taxon>Pseudomonadota</taxon>
        <taxon>Alphaproteobacteria</taxon>
        <taxon>Rickettsiales</taxon>
        <taxon>Anaplasmataceae</taxon>
        <taxon>Candidatus Neoehrlichia</taxon>
    </lineage>
</organism>
<dbReference type="GO" id="GO:0016020">
    <property type="term" value="C:membrane"/>
    <property type="evidence" value="ECO:0007669"/>
    <property type="project" value="GOC"/>
</dbReference>
<evidence type="ECO:0000256" key="8">
    <source>
        <dbReference type="HAMAP-Rule" id="MF_01217"/>
    </source>
</evidence>
<dbReference type="GO" id="GO:0009245">
    <property type="term" value="P:lipid A biosynthetic process"/>
    <property type="evidence" value="ECO:0007669"/>
    <property type="project" value="TreeGrafter"/>
</dbReference>
<dbReference type="GO" id="GO:0000035">
    <property type="term" value="F:acyl binding"/>
    <property type="evidence" value="ECO:0007669"/>
    <property type="project" value="TreeGrafter"/>
</dbReference>
<keyword evidence="8" id="KW-0963">Cytoplasm</keyword>
<reference evidence="10 11" key="1">
    <citation type="submission" date="2015-02" db="EMBL/GenBank/DDBJ databases">
        <title>Genome Sequencing of Rickettsiales.</title>
        <authorList>
            <person name="Daugherty S.C."/>
            <person name="Su Q."/>
            <person name="Abolude K."/>
            <person name="Beier-Sexton M."/>
            <person name="Carlyon J.A."/>
            <person name="Carter R."/>
            <person name="Day N.P."/>
            <person name="Dumler S.J."/>
            <person name="Dyachenko V."/>
            <person name="Godinez A."/>
            <person name="Kurtti T.J."/>
            <person name="Lichay M."/>
            <person name="Mullins K.E."/>
            <person name="Ott S."/>
            <person name="Pappas-Brown V."/>
            <person name="Paris D.H."/>
            <person name="Patel P."/>
            <person name="Richards A.L."/>
            <person name="Sadzewicz L."/>
            <person name="Sears K."/>
            <person name="Seidman D."/>
            <person name="Sengamalay N."/>
            <person name="Stenos J."/>
            <person name="Tallon L.J."/>
            <person name="Vincent G."/>
            <person name="Fraser C.M."/>
            <person name="Munderloh U."/>
            <person name="Dunning-Hotopp J.C."/>
        </authorList>
    </citation>
    <scope>NUCLEOTIDE SEQUENCE [LARGE SCALE GENOMIC DNA]</scope>
    <source>
        <strain evidence="10 11">RAC413</strain>
    </source>
</reference>
<keyword evidence="5 8" id="KW-0443">Lipid metabolism</keyword>
<feature type="domain" description="Carrier" evidence="9">
    <location>
        <begin position="17"/>
        <end position="95"/>
    </location>
</feature>
<keyword evidence="3 8" id="KW-0597">Phosphoprotein</keyword>
<dbReference type="HAMAP" id="MF_01217">
    <property type="entry name" value="Acyl_carrier"/>
    <property type="match status" value="1"/>
</dbReference>
<dbReference type="PROSITE" id="PS00012">
    <property type="entry name" value="PHOSPHOPANTETHEINE"/>
    <property type="match status" value="1"/>
</dbReference>
<protein>
    <recommendedName>
        <fullName evidence="8">Acyl carrier protein</fullName>
        <shortName evidence="8">ACP</shortName>
    </recommendedName>
</protein>
<dbReference type="GO" id="GO:0000036">
    <property type="term" value="F:acyl carrier activity"/>
    <property type="evidence" value="ECO:0007669"/>
    <property type="project" value="UniProtKB-UniRule"/>
</dbReference>
<comment type="caution">
    <text evidence="10">The sequence shown here is derived from an EMBL/GenBank/DDBJ whole genome shotgun (WGS) entry which is preliminary data.</text>
</comment>
<evidence type="ECO:0000256" key="2">
    <source>
        <dbReference type="ARBA" id="ARBA00022516"/>
    </source>
</evidence>
<keyword evidence="6 8" id="KW-0275">Fatty acid biosynthesis</keyword>
<comment type="similarity">
    <text evidence="8">Belongs to the acyl carrier protein (ACP) family.</text>
</comment>
<name>A0A0F3NPM2_9RICK</name>
<dbReference type="NCBIfam" id="NF002148">
    <property type="entry name" value="PRK00982.1-2"/>
    <property type="match status" value="1"/>
</dbReference>
<evidence type="ECO:0000313" key="11">
    <source>
        <dbReference type="Proteomes" id="UP000033562"/>
    </source>
</evidence>
<evidence type="ECO:0000256" key="7">
    <source>
        <dbReference type="ARBA" id="ARBA00024328"/>
    </source>
</evidence>
<comment type="pathway">
    <text evidence="8">Lipid metabolism; fatty acid biosynthesis.</text>
</comment>
<accession>A0A0F3NPM2</accession>
<gene>
    <name evidence="8" type="primary">acpP</name>
    <name evidence="10" type="ORF">NLO413_1027</name>
</gene>
<proteinExistence type="inferred from homology"/>
<sequence>MEKNVTEHEKQDCMVECSIKDTVIKIVIDCLKLKDEQKSSICGTTNLAKDLNLDSLDFVDLVMCLEEHFSIEISDEEAQKLETINDIEKYISDKVKN</sequence>
<dbReference type="Pfam" id="PF00550">
    <property type="entry name" value="PP-binding"/>
    <property type="match status" value="1"/>
</dbReference>
<dbReference type="PROSITE" id="PS50075">
    <property type="entry name" value="CARRIER"/>
    <property type="match status" value="1"/>
</dbReference>
<dbReference type="Proteomes" id="UP000033562">
    <property type="component" value="Unassembled WGS sequence"/>
</dbReference>
<evidence type="ECO:0000256" key="6">
    <source>
        <dbReference type="ARBA" id="ARBA00023160"/>
    </source>
</evidence>
<dbReference type="SUPFAM" id="SSF47336">
    <property type="entry name" value="ACP-like"/>
    <property type="match status" value="1"/>
</dbReference>
<evidence type="ECO:0000256" key="5">
    <source>
        <dbReference type="ARBA" id="ARBA00023098"/>
    </source>
</evidence>
<comment type="subcellular location">
    <subcellularLocation>
        <location evidence="8">Cytoplasm</location>
    </subcellularLocation>
</comment>
<dbReference type="GO" id="GO:0036104">
    <property type="term" value="P:Kdo2-lipid A biosynthetic process"/>
    <property type="evidence" value="ECO:0007669"/>
    <property type="project" value="UniProtKB-UniPathway"/>
</dbReference>
<dbReference type="Gene3D" id="1.10.1200.10">
    <property type="entry name" value="ACP-like"/>
    <property type="match status" value="1"/>
</dbReference>
<dbReference type="UniPathway" id="UPA00360"/>
<feature type="modified residue" description="O-(pantetheine 4'-phosphoryl)serine" evidence="8">
    <location>
        <position position="55"/>
    </location>
</feature>
<dbReference type="STRING" id="1359163.NLO413_1027"/>
<evidence type="ECO:0000256" key="3">
    <source>
        <dbReference type="ARBA" id="ARBA00022553"/>
    </source>
</evidence>
<evidence type="ECO:0000313" key="10">
    <source>
        <dbReference type="EMBL" id="KJV69627.1"/>
    </source>
</evidence>
<keyword evidence="4 8" id="KW-0276">Fatty acid metabolism</keyword>
<keyword evidence="11" id="KW-1185">Reference proteome</keyword>
<dbReference type="PATRIC" id="fig|1359163.3.peg.993"/>
<dbReference type="InterPro" id="IPR009081">
    <property type="entry name" value="PP-bd_ACP"/>
</dbReference>
<dbReference type="InterPro" id="IPR036736">
    <property type="entry name" value="ACP-like_sf"/>
</dbReference>
<keyword evidence="2 8" id="KW-0444">Lipid biosynthesis</keyword>
<dbReference type="RefSeq" id="WP_045809295.1">
    <property type="nucleotide sequence ID" value="NZ_LANX01000001.1"/>
</dbReference>
<dbReference type="InterPro" id="IPR003231">
    <property type="entry name" value="ACP"/>
</dbReference>
<dbReference type="GO" id="GO:0005829">
    <property type="term" value="C:cytosol"/>
    <property type="evidence" value="ECO:0007669"/>
    <property type="project" value="TreeGrafter"/>
</dbReference>